<dbReference type="EMBL" id="JAJLJH010000007">
    <property type="protein sequence ID" value="MCK9688085.1"/>
    <property type="molecule type" value="Genomic_DNA"/>
</dbReference>
<evidence type="ECO:0000313" key="6">
    <source>
        <dbReference type="Proteomes" id="UP001139353"/>
    </source>
</evidence>
<dbReference type="InterPro" id="IPR004843">
    <property type="entry name" value="Calcineurin-like_PHP"/>
</dbReference>
<proteinExistence type="predicted"/>
<protein>
    <submittedName>
        <fullName evidence="5">Metallophosphoesterase</fullName>
    </submittedName>
</protein>
<reference evidence="5" key="1">
    <citation type="submission" date="2021-11" db="EMBL/GenBank/DDBJ databases">
        <title>BS-T2-15 a new species belonging to the Comamonadaceae family isolated from the soil of a French oak forest.</title>
        <authorList>
            <person name="Mieszkin S."/>
            <person name="Alain K."/>
        </authorList>
    </citation>
    <scope>NUCLEOTIDE SEQUENCE</scope>
    <source>
        <strain evidence="5">BS-T2-15</strain>
    </source>
</reference>
<feature type="transmembrane region" description="Helical" evidence="3">
    <location>
        <begin position="23"/>
        <end position="46"/>
    </location>
</feature>
<evidence type="ECO:0000259" key="4">
    <source>
        <dbReference type="Pfam" id="PF00149"/>
    </source>
</evidence>
<evidence type="ECO:0000256" key="2">
    <source>
        <dbReference type="ARBA" id="ARBA00022801"/>
    </source>
</evidence>
<keyword evidence="6" id="KW-1185">Reference proteome</keyword>
<dbReference type="GO" id="GO:0016020">
    <property type="term" value="C:membrane"/>
    <property type="evidence" value="ECO:0007669"/>
    <property type="project" value="GOC"/>
</dbReference>
<dbReference type="PANTHER" id="PTHR31302">
    <property type="entry name" value="TRANSMEMBRANE PROTEIN WITH METALLOPHOSPHOESTERASE DOMAIN-RELATED"/>
    <property type="match status" value="1"/>
</dbReference>
<dbReference type="CDD" id="cd07385">
    <property type="entry name" value="MPP_YkuE_C"/>
    <property type="match status" value="1"/>
</dbReference>
<evidence type="ECO:0000313" key="5">
    <source>
        <dbReference type="EMBL" id="MCK9688085.1"/>
    </source>
</evidence>
<dbReference type="AlphaFoldDB" id="A0A9X2C3U4"/>
<dbReference type="PANTHER" id="PTHR31302:SF31">
    <property type="entry name" value="PHOSPHODIESTERASE YAEI"/>
    <property type="match status" value="1"/>
</dbReference>
<dbReference type="Pfam" id="PF00149">
    <property type="entry name" value="Metallophos"/>
    <property type="match status" value="1"/>
</dbReference>
<keyword evidence="1" id="KW-0479">Metal-binding</keyword>
<dbReference type="InterPro" id="IPR051158">
    <property type="entry name" value="Metallophosphoesterase_sf"/>
</dbReference>
<gene>
    <name evidence="5" type="ORF">LPC04_20465</name>
</gene>
<accession>A0A9X2C3U4</accession>
<keyword evidence="3" id="KW-0812">Transmembrane</keyword>
<comment type="caution">
    <text evidence="5">The sequence shown here is derived from an EMBL/GenBank/DDBJ whole genome shotgun (WGS) entry which is preliminary data.</text>
</comment>
<feature type="transmembrane region" description="Helical" evidence="3">
    <location>
        <begin position="67"/>
        <end position="88"/>
    </location>
</feature>
<evidence type="ECO:0000256" key="1">
    <source>
        <dbReference type="ARBA" id="ARBA00022723"/>
    </source>
</evidence>
<keyword evidence="2" id="KW-0378">Hydrolase</keyword>
<dbReference type="GO" id="GO:0008758">
    <property type="term" value="F:UDP-2,3-diacylglucosamine hydrolase activity"/>
    <property type="evidence" value="ECO:0007669"/>
    <property type="project" value="TreeGrafter"/>
</dbReference>
<sequence>MNGLWVLSVVVHAYVALRLLPGVVASAGAPSAWLLGVLLAVSAGLVPLGLRRRKGKRTPQEVRRSDLLAWASLTTMGLFSSLFVLTVMRDAVELALLLAGLVGLPRVPGHWLDLSAVGVLALASLLTLVGLYNARKPPRVKTVDVPLKDLPAALHGFKIAQISDMHIGPTIKRPAMKYVVATINKLDVDVVAITGDLVDGNVYELSRHVAPLAGLRSRHGTFFVTGNHEYYSGVQPWLKYLPTLGVRVLINEHVILLHRHAPIVLAGVTDFSAASYDTSHRSDVALAVTGAPRAAVKVLLAHQPRSATAAVSAGFDLQISGHTHGGQFLPWNFFVRFQQPFTHGLHRVKDMLVYVSRGTGYWGPPKRFFAPSEITLLRLVNQTEPVRA</sequence>
<organism evidence="5 6">
    <name type="scientific">Scleromatobacter humisilvae</name>
    <dbReference type="NCBI Taxonomy" id="2897159"/>
    <lineage>
        <taxon>Bacteria</taxon>
        <taxon>Pseudomonadati</taxon>
        <taxon>Pseudomonadota</taxon>
        <taxon>Betaproteobacteria</taxon>
        <taxon>Burkholderiales</taxon>
        <taxon>Sphaerotilaceae</taxon>
        <taxon>Scleromatobacter</taxon>
    </lineage>
</organism>
<dbReference type="RefSeq" id="WP_275684130.1">
    <property type="nucleotide sequence ID" value="NZ_JAJLJH010000007.1"/>
</dbReference>
<name>A0A9X2C3U4_9BURK</name>
<keyword evidence="3" id="KW-0472">Membrane</keyword>
<dbReference type="Proteomes" id="UP001139353">
    <property type="component" value="Unassembled WGS sequence"/>
</dbReference>
<feature type="transmembrane region" description="Helical" evidence="3">
    <location>
        <begin position="108"/>
        <end position="132"/>
    </location>
</feature>
<dbReference type="Gene3D" id="3.60.21.10">
    <property type="match status" value="1"/>
</dbReference>
<dbReference type="SUPFAM" id="SSF56300">
    <property type="entry name" value="Metallo-dependent phosphatases"/>
    <property type="match status" value="1"/>
</dbReference>
<feature type="domain" description="Calcineurin-like phosphoesterase" evidence="4">
    <location>
        <begin position="157"/>
        <end position="325"/>
    </location>
</feature>
<evidence type="ECO:0000256" key="3">
    <source>
        <dbReference type="SAM" id="Phobius"/>
    </source>
</evidence>
<dbReference type="GO" id="GO:0009245">
    <property type="term" value="P:lipid A biosynthetic process"/>
    <property type="evidence" value="ECO:0007669"/>
    <property type="project" value="TreeGrafter"/>
</dbReference>
<dbReference type="InterPro" id="IPR029052">
    <property type="entry name" value="Metallo-depent_PP-like"/>
</dbReference>
<keyword evidence="3" id="KW-1133">Transmembrane helix</keyword>
<dbReference type="GO" id="GO:0046872">
    <property type="term" value="F:metal ion binding"/>
    <property type="evidence" value="ECO:0007669"/>
    <property type="project" value="UniProtKB-KW"/>
</dbReference>